<comment type="caution">
    <text evidence="1">The sequence shown here is derived from an EMBL/GenBank/DDBJ whole genome shotgun (WGS) entry which is preliminary data.</text>
</comment>
<sequence>MAHKGIVVHFPDAEVYAAEDEFEIIDYLSFEELMDLEYLDHNTIADLFLLFPLGSVSIDQLGRVQPDFH</sequence>
<proteinExistence type="predicted"/>
<name>A0A9W8W8K3_9HYPO</name>
<accession>A0A9W8W8K3</accession>
<dbReference type="OrthoDB" id="5048414at2759"/>
<dbReference type="AlphaFoldDB" id="A0A9W8W8K3"/>
<evidence type="ECO:0000313" key="2">
    <source>
        <dbReference type="Proteomes" id="UP001140502"/>
    </source>
</evidence>
<protein>
    <submittedName>
        <fullName evidence="1">Uncharacterized protein</fullName>
    </submittedName>
</protein>
<keyword evidence="2" id="KW-1185">Reference proteome</keyword>
<gene>
    <name evidence="1" type="ORF">N0V84_008184</name>
</gene>
<organism evidence="1 2">
    <name type="scientific">Fusarium piperis</name>
    <dbReference type="NCBI Taxonomy" id="1435070"/>
    <lineage>
        <taxon>Eukaryota</taxon>
        <taxon>Fungi</taxon>
        <taxon>Dikarya</taxon>
        <taxon>Ascomycota</taxon>
        <taxon>Pezizomycotina</taxon>
        <taxon>Sordariomycetes</taxon>
        <taxon>Hypocreomycetidae</taxon>
        <taxon>Hypocreales</taxon>
        <taxon>Nectriaceae</taxon>
        <taxon>Fusarium</taxon>
        <taxon>Fusarium solani species complex</taxon>
    </lineage>
</organism>
<reference evidence="1" key="1">
    <citation type="submission" date="2022-10" db="EMBL/GenBank/DDBJ databases">
        <title>Tapping the CABI collections for fungal endophytes: first genome assemblies for Collariella, Neodidymelliopsis, Ascochyta clinopodiicola, Didymella pomorum, Didymosphaeria variabile, Neocosmospora piperis and Neocucurbitaria cava.</title>
        <authorList>
            <person name="Hill R."/>
        </authorList>
    </citation>
    <scope>NUCLEOTIDE SEQUENCE</scope>
    <source>
        <strain evidence="1">IMI 366586</strain>
    </source>
</reference>
<dbReference type="EMBL" id="JAPEUR010000195">
    <property type="protein sequence ID" value="KAJ4315780.1"/>
    <property type="molecule type" value="Genomic_DNA"/>
</dbReference>
<dbReference type="Proteomes" id="UP001140502">
    <property type="component" value="Unassembled WGS sequence"/>
</dbReference>
<evidence type="ECO:0000313" key="1">
    <source>
        <dbReference type="EMBL" id="KAJ4315780.1"/>
    </source>
</evidence>